<keyword evidence="2" id="KW-0472">Membrane</keyword>
<proteinExistence type="predicted"/>
<evidence type="ECO:0008006" key="5">
    <source>
        <dbReference type="Google" id="ProtNLM"/>
    </source>
</evidence>
<keyword evidence="2" id="KW-1133">Transmembrane helix</keyword>
<keyword evidence="4" id="KW-1185">Reference proteome</keyword>
<sequence length="222" mass="22411">MTDSADARRPRWLWWLIALLAAIAVIAALVVQNRSADDPPSGSSSASTSQSSATASSTPTIPPSDIAIDPSASRPVETPTPQPPASGAPGPELAPVAPDAEVVTPSGIVISLGKLETLSSDAVAPGEIAGPAIRATVVIDNASTAPLDLEYVVVNAYYGADRTPAGTAMTPGGAPFEGAVEAGASAQGVYLFTIPEQERSDVTITVDYKSGEASAVFQGDLA</sequence>
<evidence type="ECO:0000313" key="3">
    <source>
        <dbReference type="EMBL" id="QHC00149.1"/>
    </source>
</evidence>
<feature type="compositionally biased region" description="Low complexity" evidence="1">
    <location>
        <begin position="38"/>
        <end position="73"/>
    </location>
</feature>
<dbReference type="OrthoDB" id="3831250at2"/>
<dbReference type="KEGG" id="eke:EK0264_07590"/>
<dbReference type="InParanoid" id="A0A7L4YMV5"/>
<dbReference type="EMBL" id="CP047156">
    <property type="protein sequence ID" value="QHC00149.1"/>
    <property type="molecule type" value="Genomic_DNA"/>
</dbReference>
<feature type="region of interest" description="Disordered" evidence="1">
    <location>
        <begin position="35"/>
        <end position="97"/>
    </location>
</feature>
<feature type="transmembrane region" description="Helical" evidence="2">
    <location>
        <begin position="12"/>
        <end position="31"/>
    </location>
</feature>
<name>A0A7L4YMV5_9ACTN</name>
<dbReference type="AlphaFoldDB" id="A0A7L4YMV5"/>
<evidence type="ECO:0000256" key="2">
    <source>
        <dbReference type="SAM" id="Phobius"/>
    </source>
</evidence>
<evidence type="ECO:0000256" key="1">
    <source>
        <dbReference type="SAM" id="MobiDB-lite"/>
    </source>
</evidence>
<organism evidence="3 4">
    <name type="scientific">Epidermidibacterium keratini</name>
    <dbReference type="NCBI Taxonomy" id="1891644"/>
    <lineage>
        <taxon>Bacteria</taxon>
        <taxon>Bacillati</taxon>
        <taxon>Actinomycetota</taxon>
        <taxon>Actinomycetes</taxon>
        <taxon>Sporichthyales</taxon>
        <taxon>Sporichthyaceae</taxon>
        <taxon>Epidermidibacterium</taxon>
    </lineage>
</organism>
<dbReference type="Proteomes" id="UP000463857">
    <property type="component" value="Chromosome"/>
</dbReference>
<reference evidence="3 4" key="1">
    <citation type="journal article" date="2018" name="Int. J. Syst. Evol. Microbiol.">
        <title>Epidermidibacterium keratini gen. nov., sp. nov., a member of the family Sporichthyaceae, isolated from keratin epidermis.</title>
        <authorList>
            <person name="Lee D.G."/>
            <person name="Trujillo M.E."/>
            <person name="Kang S."/>
            <person name="Nam J.J."/>
            <person name="Kim Y.J."/>
        </authorList>
    </citation>
    <scope>NUCLEOTIDE SEQUENCE [LARGE SCALE GENOMIC DNA]</scope>
    <source>
        <strain evidence="3 4">EPI-7</strain>
    </source>
</reference>
<dbReference type="RefSeq" id="WP_159544345.1">
    <property type="nucleotide sequence ID" value="NZ_CP047156.1"/>
</dbReference>
<evidence type="ECO:0000313" key="4">
    <source>
        <dbReference type="Proteomes" id="UP000463857"/>
    </source>
</evidence>
<keyword evidence="2" id="KW-0812">Transmembrane</keyword>
<protein>
    <recommendedName>
        <fullName evidence="5">DUF4352 domain-containing protein</fullName>
    </recommendedName>
</protein>
<accession>A0A7L4YMV5</accession>
<gene>
    <name evidence="3" type="ORF">EK0264_07590</name>
</gene>